<dbReference type="Pfam" id="PF00156">
    <property type="entry name" value="Pribosyltran"/>
    <property type="match status" value="1"/>
</dbReference>
<feature type="domain" description="Phosphoribosyltransferase" evidence="1">
    <location>
        <begin position="21"/>
        <end position="173"/>
    </location>
</feature>
<gene>
    <name evidence="2" type="ORF">METZ01_LOCUS12696</name>
</gene>
<organism evidence="2">
    <name type="scientific">marine metagenome</name>
    <dbReference type="NCBI Taxonomy" id="408172"/>
    <lineage>
        <taxon>unclassified sequences</taxon>
        <taxon>metagenomes</taxon>
        <taxon>ecological metagenomes</taxon>
    </lineage>
</organism>
<dbReference type="GO" id="GO:0005829">
    <property type="term" value="C:cytosol"/>
    <property type="evidence" value="ECO:0007669"/>
    <property type="project" value="TreeGrafter"/>
</dbReference>
<dbReference type="AlphaFoldDB" id="A0A381NYX7"/>
<dbReference type="Gene3D" id="3.40.50.2020">
    <property type="match status" value="1"/>
</dbReference>
<dbReference type="GO" id="GO:0006178">
    <property type="term" value="P:guanine salvage"/>
    <property type="evidence" value="ECO:0007669"/>
    <property type="project" value="TreeGrafter"/>
</dbReference>
<dbReference type="PANTHER" id="PTHR43340:SF1">
    <property type="entry name" value="HYPOXANTHINE PHOSPHORIBOSYLTRANSFERASE"/>
    <property type="match status" value="1"/>
</dbReference>
<dbReference type="PANTHER" id="PTHR43340">
    <property type="entry name" value="HYPOXANTHINE-GUANINE PHOSPHORIBOSYLTRANSFERASE"/>
    <property type="match status" value="1"/>
</dbReference>
<dbReference type="GO" id="GO:0004422">
    <property type="term" value="F:hypoxanthine phosphoribosyltransferase activity"/>
    <property type="evidence" value="ECO:0007669"/>
    <property type="project" value="TreeGrafter"/>
</dbReference>
<dbReference type="InterPro" id="IPR050408">
    <property type="entry name" value="HGPRT"/>
</dbReference>
<dbReference type="GO" id="GO:0000287">
    <property type="term" value="F:magnesium ion binding"/>
    <property type="evidence" value="ECO:0007669"/>
    <property type="project" value="TreeGrafter"/>
</dbReference>
<dbReference type="GO" id="GO:0032264">
    <property type="term" value="P:IMP salvage"/>
    <property type="evidence" value="ECO:0007669"/>
    <property type="project" value="TreeGrafter"/>
</dbReference>
<proteinExistence type="predicted"/>
<accession>A0A381NYX7</accession>
<evidence type="ECO:0000313" key="2">
    <source>
        <dbReference type="EMBL" id="SUZ59842.1"/>
    </source>
</evidence>
<dbReference type="CDD" id="cd06223">
    <property type="entry name" value="PRTases_typeI"/>
    <property type="match status" value="1"/>
</dbReference>
<dbReference type="InterPro" id="IPR029057">
    <property type="entry name" value="PRTase-like"/>
</dbReference>
<protein>
    <recommendedName>
        <fullName evidence="1">Phosphoribosyltransferase domain-containing protein</fullName>
    </recommendedName>
</protein>
<dbReference type="EMBL" id="UINC01000702">
    <property type="protein sequence ID" value="SUZ59842.1"/>
    <property type="molecule type" value="Genomic_DNA"/>
</dbReference>
<name>A0A381NYX7_9ZZZZ</name>
<sequence length="187" mass="21169">MGRNVDLELDGLEILYSKYEVLSVVASLARAIAGYYDKIHTVNVVPVMTGGMQFSASLLSELEKLRPGKWLVSPIFASAYLSDEVLTEPTIEFPKTFDERVDFEAPTVVVDDLLDTGTTMMKLMKAIQLKGLQRVDLAVLIDRQRDRPKEIIPRFCGFQLKSDRWLVGFGMDSEQRYRGLEAIYVQV</sequence>
<dbReference type="InterPro" id="IPR000836">
    <property type="entry name" value="PRTase_dom"/>
</dbReference>
<dbReference type="SUPFAM" id="SSF53271">
    <property type="entry name" value="PRTase-like"/>
    <property type="match status" value="1"/>
</dbReference>
<evidence type="ECO:0000259" key="1">
    <source>
        <dbReference type="Pfam" id="PF00156"/>
    </source>
</evidence>
<dbReference type="GO" id="GO:0032263">
    <property type="term" value="P:GMP salvage"/>
    <property type="evidence" value="ECO:0007669"/>
    <property type="project" value="TreeGrafter"/>
</dbReference>
<reference evidence="2" key="1">
    <citation type="submission" date="2018-05" db="EMBL/GenBank/DDBJ databases">
        <authorList>
            <person name="Lanie J.A."/>
            <person name="Ng W.-L."/>
            <person name="Kazmierczak K.M."/>
            <person name="Andrzejewski T.M."/>
            <person name="Davidsen T.M."/>
            <person name="Wayne K.J."/>
            <person name="Tettelin H."/>
            <person name="Glass J.I."/>
            <person name="Rusch D."/>
            <person name="Podicherti R."/>
            <person name="Tsui H.-C.T."/>
            <person name="Winkler M.E."/>
        </authorList>
    </citation>
    <scope>NUCLEOTIDE SEQUENCE</scope>
</reference>
<dbReference type="GO" id="GO:0046100">
    <property type="term" value="P:hypoxanthine metabolic process"/>
    <property type="evidence" value="ECO:0007669"/>
    <property type="project" value="TreeGrafter"/>
</dbReference>